<feature type="non-terminal residue" evidence="2">
    <location>
        <position position="93"/>
    </location>
</feature>
<sequence>MVSLLAILALGAVWCTGAFSSGSYYKKLADSFRIQIDALGDFFIWEYAFCPHLPVGVYVGVTGSNPYTVAPSSQKDYDEFFRFLISQCGNALK</sequence>
<feature type="signal peptide" evidence="1">
    <location>
        <begin position="1"/>
        <end position="20"/>
    </location>
</feature>
<dbReference type="Proteomes" id="UP000007800">
    <property type="component" value="Unassembled WGS sequence"/>
</dbReference>
<dbReference type="GeneID" id="9039328"/>
<dbReference type="AlphaFoldDB" id="C5K8U4"/>
<accession>C5K8U4</accession>
<organism evidence="3">
    <name type="scientific">Perkinsus marinus (strain ATCC 50983 / TXsc)</name>
    <dbReference type="NCBI Taxonomy" id="423536"/>
    <lineage>
        <taxon>Eukaryota</taxon>
        <taxon>Sar</taxon>
        <taxon>Alveolata</taxon>
        <taxon>Perkinsozoa</taxon>
        <taxon>Perkinsea</taxon>
        <taxon>Perkinsida</taxon>
        <taxon>Perkinsidae</taxon>
        <taxon>Perkinsus</taxon>
    </lineage>
</organism>
<keyword evidence="3" id="KW-1185">Reference proteome</keyword>
<reference evidence="2 3" key="1">
    <citation type="submission" date="2008-07" db="EMBL/GenBank/DDBJ databases">
        <authorList>
            <person name="El-Sayed N."/>
            <person name="Caler E."/>
            <person name="Inman J."/>
            <person name="Amedeo P."/>
            <person name="Hass B."/>
            <person name="Wortman J."/>
        </authorList>
    </citation>
    <scope>NUCLEOTIDE SEQUENCE [LARGE SCALE GENOMIC DNA]</scope>
    <source>
        <strain evidence="3">ATCC 50983 / TXsc</strain>
    </source>
</reference>
<proteinExistence type="predicted"/>
<dbReference type="InParanoid" id="C5K8U4"/>
<evidence type="ECO:0000313" key="3">
    <source>
        <dbReference type="Proteomes" id="UP000007800"/>
    </source>
</evidence>
<name>C5K8U4_PERM5</name>
<protein>
    <submittedName>
        <fullName evidence="2">Uncharacterized protein</fullName>
    </submittedName>
</protein>
<evidence type="ECO:0000313" key="2">
    <source>
        <dbReference type="EMBL" id="EER19099.1"/>
    </source>
</evidence>
<dbReference type="RefSeq" id="XP_002787303.1">
    <property type="nucleotide sequence ID" value="XM_002787257.1"/>
</dbReference>
<keyword evidence="1" id="KW-0732">Signal</keyword>
<feature type="chain" id="PRO_5002953777" evidence="1">
    <location>
        <begin position="21"/>
        <end position="93"/>
    </location>
</feature>
<dbReference type="EMBL" id="GG671173">
    <property type="protein sequence ID" value="EER19099.1"/>
    <property type="molecule type" value="Genomic_DNA"/>
</dbReference>
<evidence type="ECO:0000256" key="1">
    <source>
        <dbReference type="SAM" id="SignalP"/>
    </source>
</evidence>
<gene>
    <name evidence="2" type="ORF">Pmar_PMAR017579</name>
</gene>